<keyword evidence="3" id="KW-1185">Reference proteome</keyword>
<dbReference type="Proteomes" id="UP000054477">
    <property type="component" value="Unassembled WGS sequence"/>
</dbReference>
<gene>
    <name evidence="2" type="ORF">K443DRAFT_1746</name>
</gene>
<dbReference type="HOGENOM" id="CLU_1065840_0_0_1"/>
<evidence type="ECO:0000313" key="2">
    <source>
        <dbReference type="EMBL" id="KIK08223.1"/>
    </source>
</evidence>
<accession>A0A0C9YJD6</accession>
<dbReference type="AlphaFoldDB" id="A0A0C9YJD6"/>
<feature type="coiled-coil region" evidence="1">
    <location>
        <begin position="58"/>
        <end position="113"/>
    </location>
</feature>
<organism evidence="2 3">
    <name type="scientific">Laccaria amethystina LaAM-08-1</name>
    <dbReference type="NCBI Taxonomy" id="1095629"/>
    <lineage>
        <taxon>Eukaryota</taxon>
        <taxon>Fungi</taxon>
        <taxon>Dikarya</taxon>
        <taxon>Basidiomycota</taxon>
        <taxon>Agaricomycotina</taxon>
        <taxon>Agaricomycetes</taxon>
        <taxon>Agaricomycetidae</taxon>
        <taxon>Agaricales</taxon>
        <taxon>Agaricineae</taxon>
        <taxon>Hydnangiaceae</taxon>
        <taxon>Laccaria</taxon>
    </lineage>
</organism>
<reference evidence="3" key="2">
    <citation type="submission" date="2015-01" db="EMBL/GenBank/DDBJ databases">
        <title>Evolutionary Origins and Diversification of the Mycorrhizal Mutualists.</title>
        <authorList>
            <consortium name="DOE Joint Genome Institute"/>
            <consortium name="Mycorrhizal Genomics Consortium"/>
            <person name="Kohler A."/>
            <person name="Kuo A."/>
            <person name="Nagy L.G."/>
            <person name="Floudas D."/>
            <person name="Copeland A."/>
            <person name="Barry K.W."/>
            <person name="Cichocki N."/>
            <person name="Veneault-Fourrey C."/>
            <person name="LaButti K."/>
            <person name="Lindquist E.A."/>
            <person name="Lipzen A."/>
            <person name="Lundell T."/>
            <person name="Morin E."/>
            <person name="Murat C."/>
            <person name="Riley R."/>
            <person name="Ohm R."/>
            <person name="Sun H."/>
            <person name="Tunlid A."/>
            <person name="Henrissat B."/>
            <person name="Grigoriev I.V."/>
            <person name="Hibbett D.S."/>
            <person name="Martin F."/>
        </authorList>
    </citation>
    <scope>NUCLEOTIDE SEQUENCE [LARGE SCALE GENOMIC DNA]</scope>
    <source>
        <strain evidence="3">LaAM-08-1</strain>
    </source>
</reference>
<evidence type="ECO:0000256" key="1">
    <source>
        <dbReference type="SAM" id="Coils"/>
    </source>
</evidence>
<evidence type="ECO:0000313" key="3">
    <source>
        <dbReference type="Proteomes" id="UP000054477"/>
    </source>
</evidence>
<dbReference type="EMBL" id="KN838543">
    <property type="protein sequence ID" value="KIK08223.1"/>
    <property type="molecule type" value="Genomic_DNA"/>
</dbReference>
<reference evidence="2 3" key="1">
    <citation type="submission" date="2014-04" db="EMBL/GenBank/DDBJ databases">
        <authorList>
            <consortium name="DOE Joint Genome Institute"/>
            <person name="Kuo A."/>
            <person name="Kohler A."/>
            <person name="Nagy L.G."/>
            <person name="Floudas D."/>
            <person name="Copeland A."/>
            <person name="Barry K.W."/>
            <person name="Cichocki N."/>
            <person name="Veneault-Fourrey C."/>
            <person name="LaButti K."/>
            <person name="Lindquist E.A."/>
            <person name="Lipzen A."/>
            <person name="Lundell T."/>
            <person name="Morin E."/>
            <person name="Murat C."/>
            <person name="Sun H."/>
            <person name="Tunlid A."/>
            <person name="Henrissat B."/>
            <person name="Grigoriev I.V."/>
            <person name="Hibbett D.S."/>
            <person name="Martin F."/>
            <person name="Nordberg H.P."/>
            <person name="Cantor M.N."/>
            <person name="Hua S.X."/>
        </authorList>
    </citation>
    <scope>NUCLEOTIDE SEQUENCE [LARGE SCALE GENOMIC DNA]</scope>
    <source>
        <strain evidence="2 3">LaAM-08-1</strain>
    </source>
</reference>
<protein>
    <submittedName>
        <fullName evidence="2">Uncharacterized protein</fullName>
    </submittedName>
</protein>
<name>A0A0C9YJD6_9AGAR</name>
<proteinExistence type="predicted"/>
<keyword evidence="1" id="KW-0175">Coiled coil</keyword>
<sequence length="261" mass="29210">MAALEPSPIDSPALQAGVDVIVSLIEKNREDAARSSQEQFEKLQQLFYSYKHFSEAAHASERAKLEVARQEKEELRTHYEQCQQALQVSHTQIQDLNTSLAALLSERDSMRTQLSSAYSSALGSTPPSGGFYRSPYAEQPVPFFLDEHWVSFLEGLGLKDISVLSLTKLKDSLRSITTQLQSDRENARICAAELVHLRAHVLTLESTFDFPPSHMYDVTRSQFQDDVARTVECRDQHSMLGNAIRAGLPAHATELLSFNQG</sequence>